<evidence type="ECO:0000256" key="8">
    <source>
        <dbReference type="SAM" id="MobiDB-lite"/>
    </source>
</evidence>
<evidence type="ECO:0000256" key="1">
    <source>
        <dbReference type="ARBA" id="ARBA00004651"/>
    </source>
</evidence>
<evidence type="ECO:0000256" key="2">
    <source>
        <dbReference type="ARBA" id="ARBA00022448"/>
    </source>
</evidence>
<evidence type="ECO:0000256" key="4">
    <source>
        <dbReference type="ARBA" id="ARBA00022692"/>
    </source>
</evidence>
<evidence type="ECO:0000256" key="7">
    <source>
        <dbReference type="ARBA" id="ARBA00023136"/>
    </source>
</evidence>
<evidence type="ECO:0000256" key="6">
    <source>
        <dbReference type="ARBA" id="ARBA00023065"/>
    </source>
</evidence>
<dbReference type="PANTHER" id="PTHR33281">
    <property type="entry name" value="UPF0187 PROTEIN YNEE"/>
    <property type="match status" value="1"/>
</dbReference>
<dbReference type="EMBL" id="CAKKNE010000002">
    <property type="protein sequence ID" value="CAH0370120.1"/>
    <property type="molecule type" value="Genomic_DNA"/>
</dbReference>
<keyword evidence="6" id="KW-0406">Ion transport</keyword>
<name>A0A8J2WXR2_9STRA</name>
<dbReference type="Proteomes" id="UP000789595">
    <property type="component" value="Unassembled WGS sequence"/>
</dbReference>
<keyword evidence="9" id="KW-0732">Signal</keyword>
<reference evidence="10" key="1">
    <citation type="submission" date="2021-11" db="EMBL/GenBank/DDBJ databases">
        <authorList>
            <consortium name="Genoscope - CEA"/>
            <person name="William W."/>
        </authorList>
    </citation>
    <scope>NUCLEOTIDE SEQUENCE</scope>
</reference>
<evidence type="ECO:0000256" key="5">
    <source>
        <dbReference type="ARBA" id="ARBA00022989"/>
    </source>
</evidence>
<keyword evidence="4" id="KW-0812">Transmembrane</keyword>
<feature type="chain" id="PRO_5035163739" evidence="9">
    <location>
        <begin position="19"/>
        <end position="546"/>
    </location>
</feature>
<dbReference type="GO" id="GO:0005886">
    <property type="term" value="C:plasma membrane"/>
    <property type="evidence" value="ECO:0007669"/>
    <property type="project" value="UniProtKB-SubCell"/>
</dbReference>
<keyword evidence="5" id="KW-1133">Transmembrane helix</keyword>
<feature type="signal peptide" evidence="9">
    <location>
        <begin position="1"/>
        <end position="18"/>
    </location>
</feature>
<comment type="subcellular location">
    <subcellularLocation>
        <location evidence="1">Cell membrane</location>
        <topology evidence="1">Multi-pass membrane protein</topology>
    </subcellularLocation>
</comment>
<evidence type="ECO:0000313" key="11">
    <source>
        <dbReference type="Proteomes" id="UP000789595"/>
    </source>
</evidence>
<protein>
    <submittedName>
        <fullName evidence="10">Uncharacterized protein</fullName>
    </submittedName>
</protein>
<organism evidence="10 11">
    <name type="scientific">Pelagomonas calceolata</name>
    <dbReference type="NCBI Taxonomy" id="35677"/>
    <lineage>
        <taxon>Eukaryota</taxon>
        <taxon>Sar</taxon>
        <taxon>Stramenopiles</taxon>
        <taxon>Ochrophyta</taxon>
        <taxon>Pelagophyceae</taxon>
        <taxon>Pelagomonadales</taxon>
        <taxon>Pelagomonadaceae</taxon>
        <taxon>Pelagomonas</taxon>
    </lineage>
</organism>
<dbReference type="OrthoDB" id="1368at2759"/>
<evidence type="ECO:0000313" key="10">
    <source>
        <dbReference type="EMBL" id="CAH0370120.1"/>
    </source>
</evidence>
<evidence type="ECO:0000256" key="9">
    <source>
        <dbReference type="SAM" id="SignalP"/>
    </source>
</evidence>
<proteinExistence type="predicted"/>
<dbReference type="Pfam" id="PF25539">
    <property type="entry name" value="Bestrophin_2"/>
    <property type="match status" value="1"/>
</dbReference>
<dbReference type="AlphaFoldDB" id="A0A8J2WXR2"/>
<accession>A0A8J2WXR2</accession>
<comment type="caution">
    <text evidence="10">The sequence shown here is derived from an EMBL/GenBank/DDBJ whole genome shotgun (WGS) entry which is preliminary data.</text>
</comment>
<dbReference type="GO" id="GO:0005254">
    <property type="term" value="F:chloride channel activity"/>
    <property type="evidence" value="ECO:0007669"/>
    <property type="project" value="InterPro"/>
</dbReference>
<keyword evidence="2" id="KW-0813">Transport</keyword>
<evidence type="ECO:0000256" key="3">
    <source>
        <dbReference type="ARBA" id="ARBA00022475"/>
    </source>
</evidence>
<keyword evidence="3" id="KW-1003">Cell membrane</keyword>
<gene>
    <name evidence="10" type="ORF">PECAL_2P32710</name>
</gene>
<feature type="region of interest" description="Disordered" evidence="8">
    <location>
        <begin position="25"/>
        <end position="72"/>
    </location>
</feature>
<sequence>MKPPIGLALLCLTTTALRVPPALRPRRRRPLARRGSVQNARRGTRLLARSDDRAPARRATRRRSATIEEKEPMRELGVDAALQEEAAVLASKLGGDGELDEYFDVDDYLESLPEPEEEEAVDEEAEDCDVGAGQNACDSYLEGLTNWAYSGRSLSKPQGYEPETWFQNLLLSFGSRTFAAMRGRLVATALFAWVVAWAHSPHAALGPRAASRQLSSALAANAVLARFPLLRGCFVAGAALFRPLFTTLGLKHVKPIPIALHSLSGTVLGVLLAFRTSQSYDRFWAGRQLWADVANSVRNLGRLAAANCKPSRYEALLRLMQAYPVALRQHLRGQRDMDEFEPYLETSEVNELSTADNLPLALTLSMSVLLADLRTDPSPGGSYLWYSCNEQVTKLTEVIARSEAIAGTPVPISYSRHSSRVVSMFTLMLPLALVGIMDSVPGTVLSTTVISWFLFGIEVIGHNIEEPFGLGGVRRPELLPLRRYSENIILDLQEENRIIERALRSPGKELEDAESAPAAAAESSAGVRIGVAGPVEVVGEEGSSAT</sequence>
<keyword evidence="7" id="KW-0472">Membrane</keyword>
<dbReference type="PANTHER" id="PTHR33281:SF19">
    <property type="entry name" value="VOLTAGE-DEPENDENT ANION CHANNEL-FORMING PROTEIN YNEE"/>
    <property type="match status" value="1"/>
</dbReference>
<dbReference type="InterPro" id="IPR044669">
    <property type="entry name" value="YneE/VCCN1/2-like"/>
</dbReference>
<keyword evidence="11" id="KW-1185">Reference proteome</keyword>